<accession>A0A1F7WLL6</accession>
<keyword evidence="2" id="KW-0812">Transmembrane</keyword>
<gene>
    <name evidence="3" type="ORF">A2008_08690</name>
</gene>
<name>A0A1F7WLL6_9BACT</name>
<keyword evidence="2" id="KW-1133">Transmembrane helix</keyword>
<dbReference type="STRING" id="1817813.A2008_08690"/>
<dbReference type="SUPFAM" id="SSF54523">
    <property type="entry name" value="Pili subunits"/>
    <property type="match status" value="1"/>
</dbReference>
<organism evidence="3 4">
    <name type="scientific">Candidatus Wallbacteria bacterium GWC2_49_35</name>
    <dbReference type="NCBI Taxonomy" id="1817813"/>
    <lineage>
        <taxon>Bacteria</taxon>
        <taxon>Candidatus Walliibacteriota</taxon>
    </lineage>
</organism>
<dbReference type="GO" id="GO:0015628">
    <property type="term" value="P:protein secretion by the type II secretion system"/>
    <property type="evidence" value="ECO:0007669"/>
    <property type="project" value="InterPro"/>
</dbReference>
<dbReference type="InterPro" id="IPR000983">
    <property type="entry name" value="Bac_GSPG_pilin"/>
</dbReference>
<feature type="transmembrane region" description="Helical" evidence="2">
    <location>
        <begin position="25"/>
        <end position="46"/>
    </location>
</feature>
<evidence type="ECO:0000313" key="3">
    <source>
        <dbReference type="EMBL" id="OGM03720.1"/>
    </source>
</evidence>
<dbReference type="InterPro" id="IPR045584">
    <property type="entry name" value="Pilin-like"/>
</dbReference>
<dbReference type="Proteomes" id="UP000178735">
    <property type="component" value="Unassembled WGS sequence"/>
</dbReference>
<protein>
    <recommendedName>
        <fullName evidence="5">Type II secretion system protein GspG C-terminal domain-containing protein</fullName>
    </recommendedName>
</protein>
<proteinExistence type="predicted"/>
<comment type="caution">
    <text evidence="3">The sequence shown here is derived from an EMBL/GenBank/DDBJ whole genome shotgun (WGS) entry which is preliminary data.</text>
</comment>
<dbReference type="GO" id="GO:0015627">
    <property type="term" value="C:type II protein secretion system complex"/>
    <property type="evidence" value="ECO:0007669"/>
    <property type="project" value="InterPro"/>
</dbReference>
<dbReference type="PRINTS" id="PR00813">
    <property type="entry name" value="BCTERIALGSPG"/>
</dbReference>
<evidence type="ECO:0000256" key="2">
    <source>
        <dbReference type="SAM" id="Phobius"/>
    </source>
</evidence>
<evidence type="ECO:0008006" key="5">
    <source>
        <dbReference type="Google" id="ProtNLM"/>
    </source>
</evidence>
<evidence type="ECO:0000313" key="4">
    <source>
        <dbReference type="Proteomes" id="UP000178735"/>
    </source>
</evidence>
<evidence type="ECO:0000256" key="1">
    <source>
        <dbReference type="ARBA" id="ARBA00022481"/>
    </source>
</evidence>
<dbReference type="AlphaFoldDB" id="A0A1F7WLL6"/>
<keyword evidence="1" id="KW-0488">Methylation</keyword>
<keyword evidence="2" id="KW-0472">Membrane</keyword>
<dbReference type="EMBL" id="MGFH01000157">
    <property type="protein sequence ID" value="OGM03720.1"/>
    <property type="molecule type" value="Genomic_DNA"/>
</dbReference>
<dbReference type="Gene3D" id="3.30.700.10">
    <property type="entry name" value="Glycoprotein, Type 4 Pilin"/>
    <property type="match status" value="1"/>
</dbReference>
<reference evidence="3 4" key="1">
    <citation type="journal article" date="2016" name="Nat. Commun.">
        <title>Thousands of microbial genomes shed light on interconnected biogeochemical processes in an aquifer system.</title>
        <authorList>
            <person name="Anantharaman K."/>
            <person name="Brown C.T."/>
            <person name="Hug L.A."/>
            <person name="Sharon I."/>
            <person name="Castelle C.J."/>
            <person name="Probst A.J."/>
            <person name="Thomas B.C."/>
            <person name="Singh A."/>
            <person name="Wilkins M.J."/>
            <person name="Karaoz U."/>
            <person name="Brodie E.L."/>
            <person name="Williams K.H."/>
            <person name="Hubbard S.S."/>
            <person name="Banfield J.F."/>
        </authorList>
    </citation>
    <scope>NUCLEOTIDE SEQUENCE [LARGE SCALE GENOMIC DNA]</scope>
</reference>
<sequence length="151" mass="16887">MKKNITDAKDRNFIAAPHAGSGRRAFTIIEVLTVVVFLSIISMAAIQSFEYSLRKEKEERLRGTLNSVRSAIDRYYLDRLAAAPGTAHKKRFPASLEELVSAKYLRAVPADPVTGEATWEIILVSKDEKRVFDIKSKARGAGLDNSLYSNW</sequence>